<dbReference type="OrthoDB" id="61110at2759"/>
<dbReference type="InterPro" id="IPR051553">
    <property type="entry name" value="Ran_GTPase-activating"/>
</dbReference>
<evidence type="ECO:0000313" key="3">
    <source>
        <dbReference type="EMBL" id="KAF9071533.1"/>
    </source>
</evidence>
<dbReference type="GO" id="GO:0005737">
    <property type="term" value="C:cytoplasm"/>
    <property type="evidence" value="ECO:0007669"/>
    <property type="project" value="TreeGrafter"/>
</dbReference>
<dbReference type="AlphaFoldDB" id="A0A9P5PYF0"/>
<dbReference type="EMBL" id="JADNRY010000031">
    <property type="protein sequence ID" value="KAF9071533.1"/>
    <property type="molecule type" value="Genomic_DNA"/>
</dbReference>
<dbReference type="Gene3D" id="2.130.10.30">
    <property type="entry name" value="Regulator of chromosome condensation 1/beta-lactamase-inhibitor protein II"/>
    <property type="match status" value="2"/>
</dbReference>
<dbReference type="InterPro" id="IPR009091">
    <property type="entry name" value="RCC1/BLIP-II"/>
</dbReference>
<organism evidence="3 4">
    <name type="scientific">Rhodocollybia butyracea</name>
    <dbReference type="NCBI Taxonomy" id="206335"/>
    <lineage>
        <taxon>Eukaryota</taxon>
        <taxon>Fungi</taxon>
        <taxon>Dikarya</taxon>
        <taxon>Basidiomycota</taxon>
        <taxon>Agaricomycotina</taxon>
        <taxon>Agaricomycetes</taxon>
        <taxon>Agaricomycetidae</taxon>
        <taxon>Agaricales</taxon>
        <taxon>Marasmiineae</taxon>
        <taxon>Omphalotaceae</taxon>
        <taxon>Rhodocollybia</taxon>
    </lineage>
</organism>
<dbReference type="PANTHER" id="PTHR45982">
    <property type="entry name" value="REGULATOR OF CHROMOSOME CONDENSATION"/>
    <property type="match status" value="1"/>
</dbReference>
<evidence type="ECO:0000313" key="4">
    <source>
        <dbReference type="Proteomes" id="UP000772434"/>
    </source>
</evidence>
<feature type="region of interest" description="Disordered" evidence="2">
    <location>
        <begin position="554"/>
        <end position="573"/>
    </location>
</feature>
<feature type="repeat" description="RCC1" evidence="1">
    <location>
        <begin position="165"/>
        <end position="220"/>
    </location>
</feature>
<dbReference type="PANTHER" id="PTHR45982:SF3">
    <property type="entry name" value="F-BOX PROTEIN POF9"/>
    <property type="match status" value="1"/>
</dbReference>
<accession>A0A9P5PYF0</accession>
<feature type="repeat" description="RCC1" evidence="1">
    <location>
        <begin position="109"/>
        <end position="164"/>
    </location>
</feature>
<dbReference type="GO" id="GO:0005085">
    <property type="term" value="F:guanyl-nucleotide exchange factor activity"/>
    <property type="evidence" value="ECO:0007669"/>
    <property type="project" value="TreeGrafter"/>
</dbReference>
<protein>
    <submittedName>
        <fullName evidence="3">Uncharacterized protein</fullName>
    </submittedName>
</protein>
<sequence>MKVSRSQSVHFLNCLLQHLDGTGLRHISFDFTTMLTVTDVPVEIFLDDLLPQLPLHDLLRLQCTNKFFAALCADGTFWKRKLSEDFNFPDEGAARTSGWKFIYLRLTKPRVFVWGQTANNRLGMTTFPRSTLNNVSYPLELKFPGTRIVNLVAGGMSFQALDSEGHIHVWGTLDGTSHALRRDGFSEAGKPATTPLKLELPAPIRSISCGRLHSSSLDSNNQIWTFLNWGRPFRLVSNVLTSPGFIPIQVECGWSFSAALTKSGDVVVWWPFSDPLRTAIGMKMIEMDNQGESDALSTDAGVIQCVPWDLEKDPVILPPYLRFDNALIALTNRGHVLLFDSLGEASRGNWQYLPNYSEATKVANLPAFSTGQLKVPSDFRITHISARFRTFIAYSNSVVLVGDGATGPDSEPIIIPGLQNKSVISVVLGDYHYAAVTVTGKLLTWGQYSDGALGLGDPGYLTPGTPGGFVNEEQRVHALEMNNGTPPNVDTPTEVRFDHHRKKPKDRFCISAAAAGWHTGALVIDLEASDDDSDLEIEAEERTPYQRLRDRVARRERGQGETPPIVPAGFPHDPGMPFIGRGGGMFRIGFAGRGRGAITGDLVARF</sequence>
<dbReference type="InterPro" id="IPR036047">
    <property type="entry name" value="F-box-like_dom_sf"/>
</dbReference>
<dbReference type="PROSITE" id="PS50012">
    <property type="entry name" value="RCC1_3"/>
    <property type="match status" value="2"/>
</dbReference>
<comment type="caution">
    <text evidence="3">The sequence shown here is derived from an EMBL/GenBank/DDBJ whole genome shotgun (WGS) entry which is preliminary data.</text>
</comment>
<proteinExistence type="predicted"/>
<dbReference type="PRINTS" id="PR00633">
    <property type="entry name" value="RCCNDNSATION"/>
</dbReference>
<dbReference type="SUPFAM" id="SSF50985">
    <property type="entry name" value="RCC1/BLIP-II"/>
    <property type="match status" value="2"/>
</dbReference>
<gene>
    <name evidence="3" type="ORF">BDP27DRAFT_1391614</name>
</gene>
<evidence type="ECO:0000256" key="2">
    <source>
        <dbReference type="SAM" id="MobiDB-lite"/>
    </source>
</evidence>
<reference evidence="3" key="1">
    <citation type="submission" date="2020-11" db="EMBL/GenBank/DDBJ databases">
        <authorList>
            <consortium name="DOE Joint Genome Institute"/>
            <person name="Ahrendt S."/>
            <person name="Riley R."/>
            <person name="Andreopoulos W."/>
            <person name="Labutti K."/>
            <person name="Pangilinan J."/>
            <person name="Ruiz-Duenas F.J."/>
            <person name="Barrasa J.M."/>
            <person name="Sanchez-Garcia M."/>
            <person name="Camarero S."/>
            <person name="Miyauchi S."/>
            <person name="Serrano A."/>
            <person name="Linde D."/>
            <person name="Babiker R."/>
            <person name="Drula E."/>
            <person name="Ayuso-Fernandez I."/>
            <person name="Pacheco R."/>
            <person name="Padilla G."/>
            <person name="Ferreira P."/>
            <person name="Barriuso J."/>
            <person name="Kellner H."/>
            <person name="Castanera R."/>
            <person name="Alfaro M."/>
            <person name="Ramirez L."/>
            <person name="Pisabarro A.G."/>
            <person name="Kuo A."/>
            <person name="Tritt A."/>
            <person name="Lipzen A."/>
            <person name="He G."/>
            <person name="Yan M."/>
            <person name="Ng V."/>
            <person name="Cullen D."/>
            <person name="Martin F."/>
            <person name="Rosso M.-N."/>
            <person name="Henrissat B."/>
            <person name="Hibbett D."/>
            <person name="Martinez A.T."/>
            <person name="Grigoriev I.V."/>
        </authorList>
    </citation>
    <scope>NUCLEOTIDE SEQUENCE</scope>
    <source>
        <strain evidence="3">AH 40177</strain>
    </source>
</reference>
<name>A0A9P5PYF0_9AGAR</name>
<dbReference type="Proteomes" id="UP000772434">
    <property type="component" value="Unassembled WGS sequence"/>
</dbReference>
<keyword evidence="4" id="KW-1185">Reference proteome</keyword>
<evidence type="ECO:0000256" key="1">
    <source>
        <dbReference type="PROSITE-ProRule" id="PRU00235"/>
    </source>
</evidence>
<dbReference type="SUPFAM" id="SSF81383">
    <property type="entry name" value="F-box domain"/>
    <property type="match status" value="1"/>
</dbReference>
<dbReference type="InterPro" id="IPR000408">
    <property type="entry name" value="Reg_chr_condens"/>
</dbReference>